<gene>
    <name evidence="5" type="ORF">SAY87_000653</name>
</gene>
<evidence type="ECO:0000256" key="2">
    <source>
        <dbReference type="ARBA" id="ARBA00022884"/>
    </source>
</evidence>
<dbReference type="Gene3D" id="3.30.70.330">
    <property type="match status" value="2"/>
</dbReference>
<dbReference type="AlphaFoldDB" id="A0AAN7GNF7"/>
<dbReference type="EMBL" id="JAXIOK010000023">
    <property type="protein sequence ID" value="KAK4742652.1"/>
    <property type="molecule type" value="Genomic_DNA"/>
</dbReference>
<dbReference type="GO" id="GO:0006417">
    <property type="term" value="P:regulation of translation"/>
    <property type="evidence" value="ECO:0007669"/>
    <property type="project" value="TreeGrafter"/>
</dbReference>
<dbReference type="PANTHER" id="PTHR48032">
    <property type="entry name" value="RNA-BINDING PROTEIN MUSASHI HOMOLOG RBP6"/>
    <property type="match status" value="1"/>
</dbReference>
<evidence type="ECO:0000313" key="5">
    <source>
        <dbReference type="EMBL" id="KAK4742652.1"/>
    </source>
</evidence>
<dbReference type="SMART" id="SM00360">
    <property type="entry name" value="RRM"/>
    <property type="match status" value="2"/>
</dbReference>
<feature type="domain" description="RRM" evidence="4">
    <location>
        <begin position="118"/>
        <end position="195"/>
    </location>
</feature>
<organism evidence="5 6">
    <name type="scientific">Trapa incisa</name>
    <dbReference type="NCBI Taxonomy" id="236973"/>
    <lineage>
        <taxon>Eukaryota</taxon>
        <taxon>Viridiplantae</taxon>
        <taxon>Streptophyta</taxon>
        <taxon>Embryophyta</taxon>
        <taxon>Tracheophyta</taxon>
        <taxon>Spermatophyta</taxon>
        <taxon>Magnoliopsida</taxon>
        <taxon>eudicotyledons</taxon>
        <taxon>Gunneridae</taxon>
        <taxon>Pentapetalae</taxon>
        <taxon>rosids</taxon>
        <taxon>malvids</taxon>
        <taxon>Myrtales</taxon>
        <taxon>Lythraceae</taxon>
        <taxon>Trapa</taxon>
    </lineage>
</organism>
<evidence type="ECO:0000256" key="3">
    <source>
        <dbReference type="PROSITE-ProRule" id="PRU00176"/>
    </source>
</evidence>
<dbReference type="PROSITE" id="PS50102">
    <property type="entry name" value="RRM"/>
    <property type="match status" value="2"/>
</dbReference>
<comment type="caution">
    <text evidence="5">The sequence shown here is derived from an EMBL/GenBank/DDBJ whole genome shotgun (WGS) entry which is preliminary data.</text>
</comment>
<reference evidence="5 6" key="1">
    <citation type="journal article" date="2023" name="Hortic Res">
        <title>Pangenome of water caltrop reveals structural variations and asymmetric subgenome divergence after allopolyploidization.</title>
        <authorList>
            <person name="Zhang X."/>
            <person name="Chen Y."/>
            <person name="Wang L."/>
            <person name="Yuan Y."/>
            <person name="Fang M."/>
            <person name="Shi L."/>
            <person name="Lu R."/>
            <person name="Comes H.P."/>
            <person name="Ma Y."/>
            <person name="Chen Y."/>
            <person name="Huang G."/>
            <person name="Zhou Y."/>
            <person name="Zheng Z."/>
            <person name="Qiu Y."/>
        </authorList>
    </citation>
    <scope>NUCLEOTIDE SEQUENCE [LARGE SCALE GENOMIC DNA]</scope>
    <source>
        <tissue evidence="5">Roots</tissue>
    </source>
</reference>
<keyword evidence="6" id="KW-1185">Reference proteome</keyword>
<evidence type="ECO:0000256" key="1">
    <source>
        <dbReference type="ARBA" id="ARBA00022737"/>
    </source>
</evidence>
<proteinExistence type="predicted"/>
<dbReference type="Proteomes" id="UP001345219">
    <property type="component" value="Chromosome 1"/>
</dbReference>
<name>A0AAN7GNF7_9MYRT</name>
<evidence type="ECO:0000259" key="4">
    <source>
        <dbReference type="PROSITE" id="PS50102"/>
    </source>
</evidence>
<keyword evidence="2 3" id="KW-0694">RNA-binding</keyword>
<protein>
    <recommendedName>
        <fullName evidence="4">RRM domain-containing protein</fullName>
    </recommendedName>
</protein>
<keyword evidence="1" id="KW-0677">Repeat</keyword>
<dbReference type="InterPro" id="IPR012677">
    <property type="entry name" value="Nucleotide-bd_a/b_plait_sf"/>
</dbReference>
<dbReference type="PANTHER" id="PTHR48032:SF12">
    <property type="entry name" value="RRM DOMAIN-CONTAINING PROTEIN"/>
    <property type="match status" value="1"/>
</dbReference>
<dbReference type="InterPro" id="IPR000504">
    <property type="entry name" value="RRM_dom"/>
</dbReference>
<sequence>MGSNEAKIFVGGLLREVDEDSLRQHFSKYGTVVRAFVVRDRITKYSRGHGFVWFSDPSSAKRALEKIDHLILGKAVQVKKPAVRCHQQQDPQHPPHEQVCWVGANGYDGNNGSHFRAKKVFVGGLPSNLTLDEFKKFFERFGETTDVVIMLDTLTRKPRGFGFVTFYSEESVEVVMQRNFYNLNGRYVEVKRAVPKNVTEYTDGGCSYSNGHSRTTSESSKVQGSFFPYYNAYGAFPSYDYFQGFGKSGPLPYLMSSYWVPYHVHPFYAQTLASVNCYVQDSVVGVLNMNGYTIKGIHKQANDFNRNGNVAHSGEIKNGDNSPRILGDIRLDDDNSGGNGDRGASSC</sequence>
<accession>A0AAN7GNF7</accession>
<feature type="domain" description="RRM" evidence="4">
    <location>
        <begin position="6"/>
        <end position="83"/>
    </location>
</feature>
<evidence type="ECO:0000313" key="6">
    <source>
        <dbReference type="Proteomes" id="UP001345219"/>
    </source>
</evidence>
<dbReference type="SUPFAM" id="SSF54928">
    <property type="entry name" value="RNA-binding domain, RBD"/>
    <property type="match status" value="2"/>
</dbReference>
<dbReference type="InterPro" id="IPR035979">
    <property type="entry name" value="RBD_domain_sf"/>
</dbReference>
<dbReference type="Pfam" id="PF00076">
    <property type="entry name" value="RRM_1"/>
    <property type="match status" value="2"/>
</dbReference>
<dbReference type="GO" id="GO:0003729">
    <property type="term" value="F:mRNA binding"/>
    <property type="evidence" value="ECO:0007669"/>
    <property type="project" value="TreeGrafter"/>
</dbReference>